<dbReference type="PANTHER" id="PTHR31465">
    <property type="entry name" value="PROTEIN RTA1-RELATED"/>
    <property type="match status" value="1"/>
</dbReference>
<sequence>MELEGMDSGSSFNGTQASNVPESPYGYVPTAWVGILFVTLFGASTICHLIQAIHYRLWWLFPTVLLAGCMEIIGWIGRLWSSYNVLLNTPYMIQIILTILAPTPLVAANFIMLGKCIQRLGQQYSRLSAKQYTAIFLSCDIIALLVQGAGGGIASSSVGSGTSPDLGGNIMLGGIIFQLVAITLYVFLATEFVLRYLHNRPLKNRMNTTTSYYLDSRMKQMLMALAFSSLCIYIRSWYRTIELANGWRGYIIRTQRYFVIMDALMIVLAMGVINIFHPGRLLGSAEIWKESMPMADIRGSIVPADPDYVALRGNMSTPEV</sequence>
<dbReference type="InterPro" id="IPR007568">
    <property type="entry name" value="RTA1"/>
</dbReference>
<evidence type="ECO:0000313" key="7">
    <source>
        <dbReference type="Proteomes" id="UP000218811"/>
    </source>
</evidence>
<evidence type="ECO:0000256" key="3">
    <source>
        <dbReference type="ARBA" id="ARBA00022989"/>
    </source>
</evidence>
<evidence type="ECO:0000256" key="4">
    <source>
        <dbReference type="ARBA" id="ARBA00023136"/>
    </source>
</evidence>
<evidence type="ECO:0000256" key="5">
    <source>
        <dbReference type="SAM" id="Phobius"/>
    </source>
</evidence>
<feature type="transmembrane region" description="Helical" evidence="5">
    <location>
        <begin position="31"/>
        <end position="50"/>
    </location>
</feature>
<organism evidence="6 7">
    <name type="scientific">Wolfiporia cocos (strain MD-104)</name>
    <name type="common">Brown rot fungus</name>
    <dbReference type="NCBI Taxonomy" id="742152"/>
    <lineage>
        <taxon>Eukaryota</taxon>
        <taxon>Fungi</taxon>
        <taxon>Dikarya</taxon>
        <taxon>Basidiomycota</taxon>
        <taxon>Agaricomycotina</taxon>
        <taxon>Agaricomycetes</taxon>
        <taxon>Polyporales</taxon>
        <taxon>Phaeolaceae</taxon>
        <taxon>Wolfiporia</taxon>
    </lineage>
</organism>
<reference evidence="6 7" key="1">
    <citation type="journal article" date="2012" name="Science">
        <title>The Paleozoic origin of enzymatic lignin decomposition reconstructed from 31 fungal genomes.</title>
        <authorList>
            <person name="Floudas D."/>
            <person name="Binder M."/>
            <person name="Riley R."/>
            <person name="Barry K."/>
            <person name="Blanchette R.A."/>
            <person name="Henrissat B."/>
            <person name="Martinez A.T."/>
            <person name="Otillar R."/>
            <person name="Spatafora J.W."/>
            <person name="Yadav J.S."/>
            <person name="Aerts A."/>
            <person name="Benoit I."/>
            <person name="Boyd A."/>
            <person name="Carlson A."/>
            <person name="Copeland A."/>
            <person name="Coutinho P.M."/>
            <person name="de Vries R.P."/>
            <person name="Ferreira P."/>
            <person name="Findley K."/>
            <person name="Foster B."/>
            <person name="Gaskell J."/>
            <person name="Glotzer D."/>
            <person name="Gorecki P."/>
            <person name="Heitman J."/>
            <person name="Hesse C."/>
            <person name="Hori C."/>
            <person name="Igarashi K."/>
            <person name="Jurgens J.A."/>
            <person name="Kallen N."/>
            <person name="Kersten P."/>
            <person name="Kohler A."/>
            <person name="Kuees U."/>
            <person name="Kumar T.K.A."/>
            <person name="Kuo A."/>
            <person name="LaButti K."/>
            <person name="Larrondo L.F."/>
            <person name="Lindquist E."/>
            <person name="Ling A."/>
            <person name="Lombard V."/>
            <person name="Lucas S."/>
            <person name="Lundell T."/>
            <person name="Martin R."/>
            <person name="McLaughlin D.J."/>
            <person name="Morgenstern I."/>
            <person name="Morin E."/>
            <person name="Murat C."/>
            <person name="Nagy L.G."/>
            <person name="Nolan M."/>
            <person name="Ohm R.A."/>
            <person name="Patyshakuliyeva A."/>
            <person name="Rokas A."/>
            <person name="Ruiz-Duenas F.J."/>
            <person name="Sabat G."/>
            <person name="Salamov A."/>
            <person name="Samejima M."/>
            <person name="Schmutz J."/>
            <person name="Slot J.C."/>
            <person name="St John F."/>
            <person name="Stenlid J."/>
            <person name="Sun H."/>
            <person name="Sun S."/>
            <person name="Syed K."/>
            <person name="Tsang A."/>
            <person name="Wiebenga A."/>
            <person name="Young D."/>
            <person name="Pisabarro A."/>
            <person name="Eastwood D.C."/>
            <person name="Martin F."/>
            <person name="Cullen D."/>
            <person name="Grigoriev I.V."/>
            <person name="Hibbett D.S."/>
        </authorList>
    </citation>
    <scope>NUCLEOTIDE SEQUENCE [LARGE SCALE GENOMIC DNA]</scope>
    <source>
        <strain evidence="6 7">MD-104</strain>
    </source>
</reference>
<keyword evidence="3 5" id="KW-1133">Transmembrane helix</keyword>
<feature type="transmembrane region" description="Helical" evidence="5">
    <location>
        <begin position="91"/>
        <end position="113"/>
    </location>
</feature>
<evidence type="ECO:0000256" key="1">
    <source>
        <dbReference type="ARBA" id="ARBA00004141"/>
    </source>
</evidence>
<feature type="transmembrane region" description="Helical" evidence="5">
    <location>
        <begin position="175"/>
        <end position="197"/>
    </location>
</feature>
<dbReference type="GO" id="GO:0005886">
    <property type="term" value="C:plasma membrane"/>
    <property type="evidence" value="ECO:0007669"/>
    <property type="project" value="TreeGrafter"/>
</dbReference>
<gene>
    <name evidence="6" type="ORF">WOLCODRAFT_134741</name>
</gene>
<dbReference type="OrthoDB" id="3358017at2759"/>
<keyword evidence="2 5" id="KW-0812">Transmembrane</keyword>
<evidence type="ECO:0000256" key="2">
    <source>
        <dbReference type="ARBA" id="ARBA00022692"/>
    </source>
</evidence>
<dbReference type="EMBL" id="KB467987">
    <property type="protein sequence ID" value="PCH39359.1"/>
    <property type="molecule type" value="Genomic_DNA"/>
</dbReference>
<proteinExistence type="predicted"/>
<feature type="transmembrane region" description="Helical" evidence="5">
    <location>
        <begin position="258"/>
        <end position="276"/>
    </location>
</feature>
<name>A0A2H3JKN5_WOLCO</name>
<keyword evidence="7" id="KW-1185">Reference proteome</keyword>
<comment type="subcellular location">
    <subcellularLocation>
        <location evidence="1">Membrane</location>
        <topology evidence="1">Multi-pass membrane protein</topology>
    </subcellularLocation>
</comment>
<dbReference type="PANTHER" id="PTHR31465:SF9">
    <property type="entry name" value="SPHINGOID LONG-CHAIN BASE TRANSPORTER RSB1"/>
    <property type="match status" value="1"/>
</dbReference>
<evidence type="ECO:0000313" key="6">
    <source>
        <dbReference type="EMBL" id="PCH39359.1"/>
    </source>
</evidence>
<dbReference type="AlphaFoldDB" id="A0A2H3JKN5"/>
<dbReference type="STRING" id="742152.A0A2H3JKN5"/>
<accession>A0A2H3JKN5</accession>
<dbReference type="GO" id="GO:0000324">
    <property type="term" value="C:fungal-type vacuole"/>
    <property type="evidence" value="ECO:0007669"/>
    <property type="project" value="TreeGrafter"/>
</dbReference>
<protein>
    <submittedName>
        <fullName evidence="6">RTA1-like protein</fullName>
    </submittedName>
</protein>
<dbReference type="OMA" id="LWIFSAC"/>
<dbReference type="Proteomes" id="UP000218811">
    <property type="component" value="Unassembled WGS sequence"/>
</dbReference>
<feature type="transmembrane region" description="Helical" evidence="5">
    <location>
        <begin position="57"/>
        <end position="76"/>
    </location>
</feature>
<dbReference type="Pfam" id="PF04479">
    <property type="entry name" value="RTA1"/>
    <property type="match status" value="1"/>
</dbReference>
<feature type="transmembrane region" description="Helical" evidence="5">
    <location>
        <begin position="134"/>
        <end position="155"/>
    </location>
</feature>
<keyword evidence="4 5" id="KW-0472">Membrane</keyword>